<dbReference type="InterPro" id="IPR029064">
    <property type="entry name" value="Ribosomal_eL30-like_sf"/>
</dbReference>
<evidence type="ECO:0000313" key="5">
    <source>
        <dbReference type="EMBL" id="HGT83374.1"/>
    </source>
</evidence>
<keyword evidence="3" id="KW-0687">Ribonucleoprotein</keyword>
<proteinExistence type="inferred from homology"/>
<dbReference type="PANTHER" id="PTHR11449">
    <property type="entry name" value="RIBOSOMAL PROTEIN L30"/>
    <property type="match status" value="1"/>
</dbReference>
<evidence type="ECO:0000256" key="2">
    <source>
        <dbReference type="ARBA" id="ARBA00022980"/>
    </source>
</evidence>
<protein>
    <submittedName>
        <fullName evidence="5">50S ribosomal protein L30e</fullName>
    </submittedName>
</protein>
<dbReference type="GO" id="GO:1990904">
    <property type="term" value="C:ribonucleoprotein complex"/>
    <property type="evidence" value="ECO:0007669"/>
    <property type="project" value="UniProtKB-KW"/>
</dbReference>
<evidence type="ECO:0000256" key="1">
    <source>
        <dbReference type="ARBA" id="ARBA00007326"/>
    </source>
</evidence>
<feature type="domain" description="Ribosomal protein eL8/eL30/eS12/Gadd45" evidence="4">
    <location>
        <begin position="4"/>
        <end position="84"/>
    </location>
</feature>
<dbReference type="PROSITE" id="PS00709">
    <property type="entry name" value="RIBOSOMAL_L30E_1"/>
    <property type="match status" value="1"/>
</dbReference>
<dbReference type="GO" id="GO:0003723">
    <property type="term" value="F:RNA binding"/>
    <property type="evidence" value="ECO:0007669"/>
    <property type="project" value="InterPro"/>
</dbReference>
<comment type="similarity">
    <text evidence="1">Belongs to the eukaryotic ribosomal protein eL30 family.</text>
</comment>
<evidence type="ECO:0000256" key="3">
    <source>
        <dbReference type="ARBA" id="ARBA00023274"/>
    </source>
</evidence>
<name>A0A7J3M515_ARCFL</name>
<dbReference type="NCBIfam" id="NF002172">
    <property type="entry name" value="PRK01018.1"/>
    <property type="match status" value="1"/>
</dbReference>
<dbReference type="InterPro" id="IPR022991">
    <property type="entry name" value="Ribosomal_eL30_CS"/>
</dbReference>
<evidence type="ECO:0000259" key="4">
    <source>
        <dbReference type="Pfam" id="PF01248"/>
    </source>
</evidence>
<reference evidence="5" key="1">
    <citation type="journal article" date="2020" name="mSystems">
        <title>Genome- and Community-Level Interaction Insights into Carbon Utilization and Element Cycling Functions of Hydrothermarchaeota in Hydrothermal Sediment.</title>
        <authorList>
            <person name="Zhou Z."/>
            <person name="Liu Y."/>
            <person name="Xu W."/>
            <person name="Pan J."/>
            <person name="Luo Z.H."/>
            <person name="Li M."/>
        </authorList>
    </citation>
    <scope>NUCLEOTIDE SEQUENCE [LARGE SCALE GENOMIC DNA]</scope>
    <source>
        <strain evidence="5">SpSt-587</strain>
    </source>
</reference>
<dbReference type="AlphaFoldDB" id="A0A7J3M515"/>
<dbReference type="Gene3D" id="3.30.1330.30">
    <property type="match status" value="1"/>
</dbReference>
<organism evidence="5">
    <name type="scientific">Archaeoglobus fulgidus</name>
    <dbReference type="NCBI Taxonomy" id="2234"/>
    <lineage>
        <taxon>Archaea</taxon>
        <taxon>Methanobacteriati</taxon>
        <taxon>Methanobacteriota</taxon>
        <taxon>Archaeoglobi</taxon>
        <taxon>Archaeoglobales</taxon>
        <taxon>Archaeoglobaceae</taxon>
        <taxon>Archaeoglobus</taxon>
    </lineage>
</organism>
<dbReference type="SUPFAM" id="SSF55315">
    <property type="entry name" value="L30e-like"/>
    <property type="match status" value="1"/>
</dbReference>
<dbReference type="InterPro" id="IPR004038">
    <property type="entry name" value="Ribosomal_eL8/eL30/eS12/Gad45"/>
</dbReference>
<dbReference type="GO" id="GO:0005840">
    <property type="term" value="C:ribosome"/>
    <property type="evidence" value="ECO:0007669"/>
    <property type="project" value="UniProtKB-KW"/>
</dbReference>
<comment type="caution">
    <text evidence="5">The sequence shown here is derived from an EMBL/GenBank/DDBJ whole genome shotgun (WGS) entry which is preliminary data.</text>
</comment>
<accession>A0A7J3M515</accession>
<dbReference type="EMBL" id="DSYZ01000124">
    <property type="protein sequence ID" value="HGT83374.1"/>
    <property type="molecule type" value="Genomic_DNA"/>
</dbReference>
<keyword evidence="2 5" id="KW-0689">Ribosomal protein</keyword>
<sequence length="87" mass="9852">MSDVETIVRNALKSGKYYFGIRRTIKALKRGEAKAVVVSRNCPEEFLSEIKKFNVPVFVFNGTNMQLGEFCRKPFSISSMAILESVK</sequence>
<dbReference type="InterPro" id="IPR039109">
    <property type="entry name" value="Ribosomal_eL30-like"/>
</dbReference>
<dbReference type="Pfam" id="PF01248">
    <property type="entry name" value="Ribosomal_L7Ae"/>
    <property type="match status" value="1"/>
</dbReference>
<gene>
    <name evidence="5" type="ORF">ENT52_06575</name>
</gene>